<accession>A0A381WYV1</accession>
<proteinExistence type="predicted"/>
<dbReference type="Gene3D" id="2.60.120.620">
    <property type="entry name" value="q2cbj1_9rhob like domain"/>
    <property type="match status" value="1"/>
</dbReference>
<dbReference type="InterPro" id="IPR012668">
    <property type="entry name" value="CHP02466"/>
</dbReference>
<gene>
    <name evidence="1" type="ORF">METZ01_LOCUS109987</name>
</gene>
<dbReference type="AlphaFoldDB" id="A0A381WYV1"/>
<sequence>MIENWQDIGEHRLVKGGHSSYITGNEQFLSDKRLVDLWKTIQSCCDTYTEEAGIDYTLISTSWFNTMSEGNSVEAHRHERSVISGAYYPYADEGSSPLMLESPIQQLRMNDCIIKDTYYSKYNLDIQARTGLLVLFPSWIKHYVEPKPVLRLYREPKKRYVISFNTIRNADRGYMRTVKDYRMEKHEGDNT</sequence>
<organism evidence="1">
    <name type="scientific">marine metagenome</name>
    <dbReference type="NCBI Taxonomy" id="408172"/>
    <lineage>
        <taxon>unclassified sequences</taxon>
        <taxon>metagenomes</taxon>
        <taxon>ecological metagenomes</taxon>
    </lineage>
</organism>
<dbReference type="EMBL" id="UINC01013186">
    <property type="protein sequence ID" value="SVA57133.1"/>
    <property type="molecule type" value="Genomic_DNA"/>
</dbReference>
<reference evidence="1" key="1">
    <citation type="submission" date="2018-05" db="EMBL/GenBank/DDBJ databases">
        <authorList>
            <person name="Lanie J.A."/>
            <person name="Ng W.-L."/>
            <person name="Kazmierczak K.M."/>
            <person name="Andrzejewski T.M."/>
            <person name="Davidsen T.M."/>
            <person name="Wayne K.J."/>
            <person name="Tettelin H."/>
            <person name="Glass J.I."/>
            <person name="Rusch D."/>
            <person name="Podicherti R."/>
            <person name="Tsui H.-C.T."/>
            <person name="Winkler M.E."/>
        </authorList>
    </citation>
    <scope>NUCLEOTIDE SEQUENCE</scope>
</reference>
<name>A0A381WYV1_9ZZZZ</name>
<protein>
    <recommendedName>
        <fullName evidence="2">Prolyl 4-hydroxylase alpha subunit Fe(2+) 2OG dioxygenase domain-containing protein</fullName>
    </recommendedName>
</protein>
<dbReference type="Pfam" id="PF13759">
    <property type="entry name" value="2OG-FeII_Oxy_5"/>
    <property type="match status" value="1"/>
</dbReference>
<evidence type="ECO:0000313" key="1">
    <source>
        <dbReference type="EMBL" id="SVA57133.1"/>
    </source>
</evidence>
<evidence type="ECO:0008006" key="2">
    <source>
        <dbReference type="Google" id="ProtNLM"/>
    </source>
</evidence>